<evidence type="ECO:0000256" key="1">
    <source>
        <dbReference type="SAM" id="MobiDB-lite"/>
    </source>
</evidence>
<dbReference type="Proteomes" id="UP000824166">
    <property type="component" value="Unassembled WGS sequence"/>
</dbReference>
<dbReference type="EMBL" id="JAHOPC010000013">
    <property type="protein sequence ID" value="MBU8868249.1"/>
    <property type="molecule type" value="Genomic_DNA"/>
</dbReference>
<comment type="caution">
    <text evidence="2">The sequence shown here is derived from an EMBL/GenBank/DDBJ whole genome shotgun (WGS) entry which is preliminary data.</text>
</comment>
<sequence>MEREHEALRLAASLVAASLAPGALSFAERLLVPFPWLGFLPHSQREQFAAEIVEVARACAAISSFERLFVVLAEWRSTAEAVASGYTPDDQLDWLDESEAVDDPRASE</sequence>
<protein>
    <submittedName>
        <fullName evidence="2">Uncharacterized protein</fullName>
    </submittedName>
</protein>
<evidence type="ECO:0000313" key="3">
    <source>
        <dbReference type="Proteomes" id="UP000824166"/>
    </source>
</evidence>
<proteinExistence type="predicted"/>
<keyword evidence="3" id="KW-1185">Reference proteome</keyword>
<gene>
    <name evidence="2" type="ORF">KSW38_18315</name>
</gene>
<reference evidence="2 3" key="1">
    <citation type="submission" date="2021-06" db="EMBL/GenBank/DDBJ databases">
        <authorList>
            <person name="Jeong J.W."/>
        </authorList>
    </citation>
    <scope>NUCLEOTIDE SEQUENCE [LARGE SCALE GENOMIC DNA]</scope>
    <source>
        <strain evidence="2 3">MMS21-TAE1-1</strain>
    </source>
</reference>
<feature type="region of interest" description="Disordered" evidence="1">
    <location>
        <begin position="88"/>
        <end position="108"/>
    </location>
</feature>
<accession>A0ABS6ID20</accession>
<organism evidence="2 3">
    <name type="scientific">Paenarthrobacter aromaticivorans</name>
    <dbReference type="NCBI Taxonomy" id="2849150"/>
    <lineage>
        <taxon>Bacteria</taxon>
        <taxon>Bacillati</taxon>
        <taxon>Actinomycetota</taxon>
        <taxon>Actinomycetes</taxon>
        <taxon>Micrococcales</taxon>
        <taxon>Micrococcaceae</taxon>
        <taxon>Paenarthrobacter</taxon>
    </lineage>
</organism>
<feature type="compositionally biased region" description="Acidic residues" evidence="1">
    <location>
        <begin position="90"/>
        <end position="101"/>
    </location>
</feature>
<name>A0ABS6ID20_9MICC</name>
<evidence type="ECO:0000313" key="2">
    <source>
        <dbReference type="EMBL" id="MBU8868249.1"/>
    </source>
</evidence>